<keyword evidence="2" id="KW-0325">Glycoprotein</keyword>
<accession>A0A0L7LRC9</accession>
<dbReference type="STRING" id="104452.A0A0L7LRC9"/>
<reference evidence="4 5" key="1">
    <citation type="journal article" date="2015" name="Genome Biol. Evol.">
        <title>The genome of winter moth (Operophtera brumata) provides a genomic perspective on sexual dimorphism and phenology.</title>
        <authorList>
            <person name="Derks M.F."/>
            <person name="Smit S."/>
            <person name="Salis L."/>
            <person name="Schijlen E."/>
            <person name="Bossers A."/>
            <person name="Mateman C."/>
            <person name="Pijl A.S."/>
            <person name="de Ridder D."/>
            <person name="Groenen M.A."/>
            <person name="Visser M.E."/>
            <person name="Megens H.J."/>
        </authorList>
    </citation>
    <scope>NUCLEOTIDE SEQUENCE [LARGE SCALE GENOMIC DNA]</scope>
    <source>
        <strain evidence="4">WM2013NL</strain>
        <tissue evidence="4">Head and thorax</tissue>
    </source>
</reference>
<organism evidence="4 5">
    <name type="scientific">Operophtera brumata</name>
    <name type="common">Winter moth</name>
    <name type="synonym">Phalaena brumata</name>
    <dbReference type="NCBI Taxonomy" id="104452"/>
    <lineage>
        <taxon>Eukaryota</taxon>
        <taxon>Metazoa</taxon>
        <taxon>Ecdysozoa</taxon>
        <taxon>Arthropoda</taxon>
        <taxon>Hexapoda</taxon>
        <taxon>Insecta</taxon>
        <taxon>Pterygota</taxon>
        <taxon>Neoptera</taxon>
        <taxon>Endopterygota</taxon>
        <taxon>Lepidoptera</taxon>
        <taxon>Glossata</taxon>
        <taxon>Ditrysia</taxon>
        <taxon>Geometroidea</taxon>
        <taxon>Geometridae</taxon>
        <taxon>Larentiinae</taxon>
        <taxon>Operophtera</taxon>
    </lineage>
</organism>
<feature type="non-terminal residue" evidence="4">
    <location>
        <position position="1"/>
    </location>
</feature>
<name>A0A0L7LRC9_OPEBR</name>
<keyword evidence="5" id="KW-1185">Reference proteome</keyword>
<dbReference type="AlphaFoldDB" id="A0A0L7LRC9"/>
<evidence type="ECO:0000313" key="4">
    <source>
        <dbReference type="EMBL" id="KOB78053.1"/>
    </source>
</evidence>
<dbReference type="InterPro" id="IPR008977">
    <property type="entry name" value="PHM/PNGase_F_dom_sf"/>
</dbReference>
<dbReference type="GO" id="GO:0016715">
    <property type="term" value="F:oxidoreductase activity, acting on paired donors, with incorporation or reduction of molecular oxygen, reduced ascorbate as one donor, and incorporation of one atom of oxygen"/>
    <property type="evidence" value="ECO:0007669"/>
    <property type="project" value="InterPro"/>
</dbReference>
<dbReference type="SUPFAM" id="SSF49742">
    <property type="entry name" value="PHM/PNGase F"/>
    <property type="match status" value="1"/>
</dbReference>
<dbReference type="InterPro" id="IPR000323">
    <property type="entry name" value="Cu2_ascorb_mOase_N"/>
</dbReference>
<dbReference type="Proteomes" id="UP000037510">
    <property type="component" value="Unassembled WGS sequence"/>
</dbReference>
<dbReference type="Pfam" id="PF01082">
    <property type="entry name" value="Cu2_monooxygen"/>
    <property type="match status" value="1"/>
</dbReference>
<comment type="caution">
    <text evidence="4">The sequence shown here is derived from an EMBL/GenBank/DDBJ whole genome shotgun (WGS) entry which is preliminary data.</text>
</comment>
<dbReference type="Gene3D" id="2.60.120.310">
    <property type="entry name" value="Copper type II, ascorbate-dependent monooxygenase, N-terminal domain"/>
    <property type="match status" value="1"/>
</dbReference>
<evidence type="ECO:0000256" key="1">
    <source>
        <dbReference type="ARBA" id="ARBA00022729"/>
    </source>
</evidence>
<evidence type="ECO:0000259" key="3">
    <source>
        <dbReference type="Pfam" id="PF01082"/>
    </source>
</evidence>
<dbReference type="PANTHER" id="PTHR10680">
    <property type="entry name" value="PEPTIDYL-GLYCINE ALPHA-AMIDATING MONOOXYGENASE"/>
    <property type="match status" value="1"/>
</dbReference>
<dbReference type="GO" id="GO:0005507">
    <property type="term" value="F:copper ion binding"/>
    <property type="evidence" value="ECO:0007669"/>
    <property type="project" value="InterPro"/>
</dbReference>
<protein>
    <recommendedName>
        <fullName evidence="3">Copper type II ascorbate-dependent monooxygenase N-terminal domain-containing protein</fullName>
    </recommendedName>
</protein>
<evidence type="ECO:0000313" key="5">
    <source>
        <dbReference type="Proteomes" id="UP000037510"/>
    </source>
</evidence>
<proteinExistence type="predicted"/>
<dbReference type="InterPro" id="IPR036939">
    <property type="entry name" value="Cu2_ascorb_mOase_N_sf"/>
</dbReference>
<sequence>FYHIIEDSFGADLNQVDLEPSEDLTEKMDKLPVLIFVMLTFASKIGHAVEVSDSYEFLMPNVWPHRWALSQKRRCTLHIICCCMGVPSQDTMILYDLCPQVVYAWARDAPSLLLPEDVGFLIGKDSPIKYLVLQVHYMKRFPSTLVSGYVVHQKDSGDEWRLLGKKNPQLPQMFYPVEDMSPIGKGNKYCFTPGAPHYYWTKAMEGFNWIPDKDASTP</sequence>
<keyword evidence="1" id="KW-0732">Signal</keyword>
<dbReference type="GO" id="GO:0005576">
    <property type="term" value="C:extracellular region"/>
    <property type="evidence" value="ECO:0007669"/>
    <property type="project" value="TreeGrafter"/>
</dbReference>
<gene>
    <name evidence="4" type="ORF">OBRU01_03039</name>
</gene>
<dbReference type="EMBL" id="JTDY01000252">
    <property type="protein sequence ID" value="KOB78053.1"/>
    <property type="molecule type" value="Genomic_DNA"/>
</dbReference>
<dbReference type="PANTHER" id="PTHR10680:SF14">
    <property type="entry name" value="PEPTIDYL-GLYCINE ALPHA-AMIDATING MONOOXYGENASE"/>
    <property type="match status" value="1"/>
</dbReference>
<feature type="domain" description="Copper type II ascorbate-dependent monooxygenase N-terminal" evidence="3">
    <location>
        <begin position="95"/>
        <end position="139"/>
    </location>
</feature>
<evidence type="ECO:0000256" key="2">
    <source>
        <dbReference type="ARBA" id="ARBA00023180"/>
    </source>
</evidence>